<dbReference type="PANTHER" id="PTHR43409">
    <property type="entry name" value="ANAEROBIC MAGNESIUM-PROTOPORPHYRIN IX MONOMETHYL ESTER CYCLASE-RELATED"/>
    <property type="match status" value="1"/>
</dbReference>
<keyword evidence="2" id="KW-0949">S-adenosyl-L-methionine</keyword>
<keyword evidence="3" id="KW-0479">Metal-binding</keyword>
<dbReference type="SUPFAM" id="SSF52242">
    <property type="entry name" value="Cobalamin (vitamin B12)-binding domain"/>
    <property type="match status" value="1"/>
</dbReference>
<feature type="non-terminal residue" evidence="7">
    <location>
        <position position="1"/>
    </location>
</feature>
<feature type="domain" description="B12-binding" evidence="6">
    <location>
        <begin position="8"/>
        <end position="138"/>
    </location>
</feature>
<dbReference type="GO" id="GO:0031419">
    <property type="term" value="F:cobalamin binding"/>
    <property type="evidence" value="ECO:0007669"/>
    <property type="project" value="InterPro"/>
</dbReference>
<dbReference type="InterPro" id="IPR051198">
    <property type="entry name" value="BchE-like"/>
</dbReference>
<reference evidence="7" key="1">
    <citation type="submission" date="2018-05" db="EMBL/GenBank/DDBJ databases">
        <authorList>
            <person name="Lanie J.A."/>
            <person name="Ng W.-L."/>
            <person name="Kazmierczak K.M."/>
            <person name="Andrzejewski T.M."/>
            <person name="Davidsen T.M."/>
            <person name="Wayne K.J."/>
            <person name="Tettelin H."/>
            <person name="Glass J.I."/>
            <person name="Rusch D."/>
            <person name="Podicherti R."/>
            <person name="Tsui H.-C.T."/>
            <person name="Winkler M.E."/>
        </authorList>
    </citation>
    <scope>NUCLEOTIDE SEQUENCE</scope>
</reference>
<dbReference type="EMBL" id="UINC01145651">
    <property type="protein sequence ID" value="SVD35911.1"/>
    <property type="molecule type" value="Genomic_DNA"/>
</dbReference>
<dbReference type="PANTHER" id="PTHR43409:SF4">
    <property type="entry name" value="RADICAL SAM SUPERFAMILY PROTEIN"/>
    <property type="match status" value="1"/>
</dbReference>
<evidence type="ECO:0000256" key="5">
    <source>
        <dbReference type="ARBA" id="ARBA00023014"/>
    </source>
</evidence>
<protein>
    <recommendedName>
        <fullName evidence="6">B12-binding domain-containing protein</fullName>
    </recommendedName>
</protein>
<evidence type="ECO:0000313" key="7">
    <source>
        <dbReference type="EMBL" id="SVD35911.1"/>
    </source>
</evidence>
<evidence type="ECO:0000256" key="4">
    <source>
        <dbReference type="ARBA" id="ARBA00023004"/>
    </source>
</evidence>
<evidence type="ECO:0000256" key="3">
    <source>
        <dbReference type="ARBA" id="ARBA00022723"/>
    </source>
</evidence>
<name>A0A382UQD9_9ZZZZ</name>
<dbReference type="GO" id="GO:0046872">
    <property type="term" value="F:metal ion binding"/>
    <property type="evidence" value="ECO:0007669"/>
    <property type="project" value="UniProtKB-KW"/>
</dbReference>
<accession>A0A382UQD9</accession>
<evidence type="ECO:0000256" key="1">
    <source>
        <dbReference type="ARBA" id="ARBA00001966"/>
    </source>
</evidence>
<comment type="cofactor">
    <cofactor evidence="1">
        <name>[4Fe-4S] cluster</name>
        <dbReference type="ChEBI" id="CHEBI:49883"/>
    </cofactor>
</comment>
<dbReference type="Gene3D" id="3.40.50.280">
    <property type="entry name" value="Cobalamin-binding domain"/>
    <property type="match status" value="1"/>
</dbReference>
<dbReference type="GO" id="GO:0051536">
    <property type="term" value="F:iron-sulfur cluster binding"/>
    <property type="evidence" value="ECO:0007669"/>
    <property type="project" value="UniProtKB-KW"/>
</dbReference>
<dbReference type="AlphaFoldDB" id="A0A382UQD9"/>
<dbReference type="InterPro" id="IPR036724">
    <property type="entry name" value="Cobalamin-bd_sf"/>
</dbReference>
<proteinExistence type="predicted"/>
<organism evidence="7">
    <name type="scientific">marine metagenome</name>
    <dbReference type="NCBI Taxonomy" id="408172"/>
    <lineage>
        <taxon>unclassified sequences</taxon>
        <taxon>metagenomes</taxon>
        <taxon>ecological metagenomes</taxon>
    </lineage>
</organism>
<sequence length="138" mass="14681">VNNIVLIRPPMVLSQYSLSTSATPPLAIAYLSGFLRGNGFDPQTIDALGEGLDSFTPIEATVGIAQGLPIDEIVNRIADDAKIIGYSAMFSSSWTYDKKILQSIRDRFPGAIIIAGGEHISACADYVLTDCSAINICA</sequence>
<keyword evidence="5" id="KW-0411">Iron-sulfur</keyword>
<feature type="non-terminal residue" evidence="7">
    <location>
        <position position="138"/>
    </location>
</feature>
<dbReference type="PROSITE" id="PS51332">
    <property type="entry name" value="B12_BINDING"/>
    <property type="match status" value="1"/>
</dbReference>
<evidence type="ECO:0000256" key="2">
    <source>
        <dbReference type="ARBA" id="ARBA00022691"/>
    </source>
</evidence>
<evidence type="ECO:0000259" key="6">
    <source>
        <dbReference type="PROSITE" id="PS51332"/>
    </source>
</evidence>
<dbReference type="InterPro" id="IPR006158">
    <property type="entry name" value="Cobalamin-bd"/>
</dbReference>
<gene>
    <name evidence="7" type="ORF">METZ01_LOCUS388765</name>
</gene>
<keyword evidence="4" id="KW-0408">Iron</keyword>
<dbReference type="Pfam" id="PF02310">
    <property type="entry name" value="B12-binding"/>
    <property type="match status" value="1"/>
</dbReference>